<dbReference type="HOGENOM" id="CLU_171235_0_0_1"/>
<feature type="compositionally biased region" description="Basic and acidic residues" evidence="1">
    <location>
        <begin position="60"/>
        <end position="69"/>
    </location>
</feature>
<name>A0A0D2D9L1_9EURO</name>
<gene>
    <name evidence="2" type="ORF">PV07_03948</name>
</gene>
<dbReference type="RefSeq" id="XP_016252615.1">
    <property type="nucleotide sequence ID" value="XM_016390713.1"/>
</dbReference>
<evidence type="ECO:0000256" key="1">
    <source>
        <dbReference type="SAM" id="MobiDB-lite"/>
    </source>
</evidence>
<protein>
    <submittedName>
        <fullName evidence="2">Uncharacterized protein</fullName>
    </submittedName>
</protein>
<evidence type="ECO:0000313" key="3">
    <source>
        <dbReference type="Proteomes" id="UP000054466"/>
    </source>
</evidence>
<evidence type="ECO:0000313" key="2">
    <source>
        <dbReference type="EMBL" id="KIW32399.1"/>
    </source>
</evidence>
<feature type="compositionally biased region" description="Basic and acidic residues" evidence="1">
    <location>
        <begin position="19"/>
        <end position="28"/>
    </location>
</feature>
<organism evidence="2 3">
    <name type="scientific">Cladophialophora immunda</name>
    <dbReference type="NCBI Taxonomy" id="569365"/>
    <lineage>
        <taxon>Eukaryota</taxon>
        <taxon>Fungi</taxon>
        <taxon>Dikarya</taxon>
        <taxon>Ascomycota</taxon>
        <taxon>Pezizomycotina</taxon>
        <taxon>Eurotiomycetes</taxon>
        <taxon>Chaetothyriomycetidae</taxon>
        <taxon>Chaetothyriales</taxon>
        <taxon>Herpotrichiellaceae</taxon>
        <taxon>Cladophialophora</taxon>
    </lineage>
</organism>
<proteinExistence type="predicted"/>
<feature type="region of interest" description="Disordered" evidence="1">
    <location>
        <begin position="1"/>
        <end position="95"/>
    </location>
</feature>
<sequence>MTCSDTESDAASSSFDSPSHQDDVEAKDSVAVLQAVAEPARGRRKSRGSDKAAKCTRITTENERARTEAEAAGSHIKDYATGYGTEISGEKRLTE</sequence>
<dbReference type="GeneID" id="27343142"/>
<dbReference type="Proteomes" id="UP000054466">
    <property type="component" value="Unassembled WGS sequence"/>
</dbReference>
<dbReference type="VEuPathDB" id="FungiDB:PV07_03948"/>
<accession>A0A0D2D9L1</accession>
<dbReference type="AlphaFoldDB" id="A0A0D2D9L1"/>
<keyword evidence="3" id="KW-1185">Reference proteome</keyword>
<reference evidence="2 3" key="1">
    <citation type="submission" date="2015-01" db="EMBL/GenBank/DDBJ databases">
        <title>The Genome Sequence of Cladophialophora immunda CBS83496.</title>
        <authorList>
            <consortium name="The Broad Institute Genomics Platform"/>
            <person name="Cuomo C."/>
            <person name="de Hoog S."/>
            <person name="Gorbushina A."/>
            <person name="Stielow B."/>
            <person name="Teixiera M."/>
            <person name="Abouelleil A."/>
            <person name="Chapman S.B."/>
            <person name="Priest M."/>
            <person name="Young S.K."/>
            <person name="Wortman J."/>
            <person name="Nusbaum C."/>
            <person name="Birren B."/>
        </authorList>
    </citation>
    <scope>NUCLEOTIDE SEQUENCE [LARGE SCALE GENOMIC DNA]</scope>
    <source>
        <strain evidence="2 3">CBS 83496</strain>
    </source>
</reference>
<dbReference type="EMBL" id="KN847041">
    <property type="protein sequence ID" value="KIW32399.1"/>
    <property type="molecule type" value="Genomic_DNA"/>
</dbReference>
<feature type="compositionally biased region" description="Low complexity" evidence="1">
    <location>
        <begin position="9"/>
        <end position="18"/>
    </location>
</feature>